<protein>
    <submittedName>
        <fullName evidence="1">Uncharacterized protein</fullName>
    </submittedName>
</protein>
<dbReference type="Proteomes" id="UP000255234">
    <property type="component" value="Unassembled WGS sequence"/>
</dbReference>
<reference evidence="1 2" key="1">
    <citation type="submission" date="2018-06" db="EMBL/GenBank/DDBJ databases">
        <authorList>
            <consortium name="Pathogen Informatics"/>
            <person name="Doyle S."/>
        </authorList>
    </citation>
    <scope>NUCLEOTIDE SEQUENCE [LARGE SCALE GENOMIC DNA]</scope>
    <source>
        <strain evidence="1 2">NCTC10571</strain>
    </source>
</reference>
<sequence length="259" mass="30601">MSFLEAGTKYLKTIESYDRLSAVEKIEANHLLLAYEELMKDDCYRLCLTDLHLLLRLTESGQAICLQDPELAHVIFVKTIELSPYNKLVLRHYSEFLNIHGWDLESIQLSKFLKQNQLKEAQDFALKLDIFLDGMPINQFRDPSALTSFIKGNFTSVFSHIAKRYLNFIHQKINSNKRNFTEDMNWLNSKMKLFIPYIDKSDLDILHEFTEKGLAKYITSNEVSFMLFKKNMELEPYNRKVTDKFYKLLSLNRHRQFGY</sequence>
<dbReference type="EMBL" id="UGPP01000001">
    <property type="protein sequence ID" value="STY70488.1"/>
    <property type="molecule type" value="Genomic_DNA"/>
</dbReference>
<dbReference type="AlphaFoldDB" id="A0A378NWY0"/>
<dbReference type="RefSeq" id="WP_018999091.1">
    <property type="nucleotide sequence ID" value="NZ_UGPP01000001.1"/>
</dbReference>
<organism evidence="1 2">
    <name type="scientific">Megamonas hypermegale</name>
    <dbReference type="NCBI Taxonomy" id="158847"/>
    <lineage>
        <taxon>Bacteria</taxon>
        <taxon>Bacillati</taxon>
        <taxon>Bacillota</taxon>
        <taxon>Negativicutes</taxon>
        <taxon>Selenomonadales</taxon>
        <taxon>Selenomonadaceae</taxon>
        <taxon>Megamonas</taxon>
    </lineage>
</organism>
<evidence type="ECO:0000313" key="1">
    <source>
        <dbReference type="EMBL" id="STY70488.1"/>
    </source>
</evidence>
<proteinExistence type="predicted"/>
<name>A0A378NWY0_9FIRM</name>
<evidence type="ECO:0000313" key="2">
    <source>
        <dbReference type="Proteomes" id="UP000255234"/>
    </source>
</evidence>
<accession>A0A378NWY0</accession>
<gene>
    <name evidence="1" type="ORF">NCTC10571_00626</name>
</gene>